<accession>A0A9P7B405</accession>
<feature type="region of interest" description="Disordered" evidence="1">
    <location>
        <begin position="281"/>
        <end position="310"/>
    </location>
</feature>
<evidence type="ECO:0000313" key="5">
    <source>
        <dbReference type="Proteomes" id="UP000777482"/>
    </source>
</evidence>
<feature type="compositionally biased region" description="Low complexity" evidence="1">
    <location>
        <begin position="84"/>
        <end position="145"/>
    </location>
</feature>
<comment type="caution">
    <text evidence="4">The sequence shown here is derived from an EMBL/GenBank/DDBJ whole genome shotgun (WGS) entry which is preliminary data.</text>
</comment>
<feature type="chain" id="PRO_5040471205" evidence="3">
    <location>
        <begin position="22"/>
        <end position="501"/>
    </location>
</feature>
<feature type="compositionally biased region" description="Low complexity" evidence="1">
    <location>
        <begin position="172"/>
        <end position="187"/>
    </location>
</feature>
<feature type="transmembrane region" description="Helical" evidence="2">
    <location>
        <begin position="234"/>
        <end position="255"/>
    </location>
</feature>
<evidence type="ECO:0000256" key="1">
    <source>
        <dbReference type="SAM" id="MobiDB-lite"/>
    </source>
</evidence>
<feature type="region of interest" description="Disordered" evidence="1">
    <location>
        <begin position="471"/>
        <end position="501"/>
    </location>
</feature>
<reference evidence="4 5" key="1">
    <citation type="submission" date="2020-11" db="EMBL/GenBank/DDBJ databases">
        <title>Kefir isolates.</title>
        <authorList>
            <person name="Marcisauskas S."/>
            <person name="Kim Y."/>
            <person name="Blasche S."/>
        </authorList>
    </citation>
    <scope>NUCLEOTIDE SEQUENCE [LARGE SCALE GENOMIC DNA]</scope>
    <source>
        <strain evidence="4 5">KR</strain>
    </source>
</reference>
<name>A0A9P7B405_RHOMI</name>
<dbReference type="EMBL" id="PUHQ01000082">
    <property type="protein sequence ID" value="KAG0657371.1"/>
    <property type="molecule type" value="Genomic_DNA"/>
</dbReference>
<organism evidence="4 5">
    <name type="scientific">Rhodotorula mucilaginosa</name>
    <name type="common">Yeast</name>
    <name type="synonym">Rhodotorula rubra</name>
    <dbReference type="NCBI Taxonomy" id="5537"/>
    <lineage>
        <taxon>Eukaryota</taxon>
        <taxon>Fungi</taxon>
        <taxon>Dikarya</taxon>
        <taxon>Basidiomycota</taxon>
        <taxon>Pucciniomycotina</taxon>
        <taxon>Microbotryomycetes</taxon>
        <taxon>Sporidiobolales</taxon>
        <taxon>Sporidiobolaceae</taxon>
        <taxon>Rhodotorula</taxon>
    </lineage>
</organism>
<keyword evidence="2" id="KW-0812">Transmembrane</keyword>
<feature type="compositionally biased region" description="Low complexity" evidence="1">
    <location>
        <begin position="397"/>
        <end position="420"/>
    </location>
</feature>
<keyword evidence="5" id="KW-1185">Reference proteome</keyword>
<sequence>MRVSSNVLIAQAVLALQVAAAAVTQTSEVVAGSRTTLFVSPPPPTAAPPQARLQERQFLCHLLGTCRTTAAEEDAPANPKAAATSSASSTTTSSTSTSTSTSTTSSTVSSTSSSSSSVTSTSSSSTSSSVSSSTTSSPVSSTSSTGEPESRPESTAARFTNLTSLFVPCPESSTSTTPSSTSSSSSSATSRETLFAKAAALLSHASTSVSASSTAVGVPVQNNSSGGGLSGKTWGIIGGVVGGVAALLVGLFVIWRLAKRRSSNRAMDEIAWPELQNDATGGGFSVLNPPGTRQTGGAGFEMEKDREGGGGDYYDDDDEEGEIRNGGWAAAGGAVSPRLGYDPRSSAQYYGSEGGQYGYMPDYGGQPASRNYYDPYHHQEAPLPPLPPPSATLSGRSSPGLVVTSPTTTGGPLTSPQPGQNLPYPGSPIRSSEVVDSAYPPRSSRIYSSGVGAEDAYGGYAGMSTDDVPLTASAQYPAGAGAGIPYHPGASSPSPLYSPGR</sequence>
<protein>
    <submittedName>
        <fullName evidence="4">Uncharacterized protein</fullName>
    </submittedName>
</protein>
<evidence type="ECO:0000256" key="2">
    <source>
        <dbReference type="SAM" id="Phobius"/>
    </source>
</evidence>
<keyword evidence="2" id="KW-0472">Membrane</keyword>
<feature type="signal peptide" evidence="3">
    <location>
        <begin position="1"/>
        <end position="21"/>
    </location>
</feature>
<dbReference type="AlphaFoldDB" id="A0A9P7B405"/>
<keyword evidence="3" id="KW-0732">Signal</keyword>
<evidence type="ECO:0000256" key="3">
    <source>
        <dbReference type="SAM" id="SignalP"/>
    </source>
</evidence>
<dbReference type="Proteomes" id="UP000777482">
    <property type="component" value="Unassembled WGS sequence"/>
</dbReference>
<dbReference type="OrthoDB" id="2530114at2759"/>
<keyword evidence="2" id="KW-1133">Transmembrane helix</keyword>
<gene>
    <name evidence="4" type="ORF">C6P46_006555</name>
</gene>
<evidence type="ECO:0000313" key="4">
    <source>
        <dbReference type="EMBL" id="KAG0657371.1"/>
    </source>
</evidence>
<proteinExistence type="predicted"/>
<feature type="region of interest" description="Disordered" evidence="1">
    <location>
        <begin position="168"/>
        <end position="187"/>
    </location>
</feature>
<feature type="region of interest" description="Disordered" evidence="1">
    <location>
        <begin position="71"/>
        <end position="155"/>
    </location>
</feature>
<feature type="region of interest" description="Disordered" evidence="1">
    <location>
        <begin position="366"/>
        <end position="450"/>
    </location>
</feature>